<evidence type="ECO:0008006" key="4">
    <source>
        <dbReference type="Google" id="ProtNLM"/>
    </source>
</evidence>
<gene>
    <name evidence="2" type="ORF">IWQ62_001280</name>
</gene>
<reference evidence="2" key="1">
    <citation type="submission" date="2022-07" db="EMBL/GenBank/DDBJ databases">
        <title>Phylogenomic reconstructions and comparative analyses of Kickxellomycotina fungi.</title>
        <authorList>
            <person name="Reynolds N.K."/>
            <person name="Stajich J.E."/>
            <person name="Barry K."/>
            <person name="Grigoriev I.V."/>
            <person name="Crous P."/>
            <person name="Smith M.E."/>
        </authorList>
    </citation>
    <scope>NUCLEOTIDE SEQUENCE</scope>
    <source>
        <strain evidence="2">RSA 1196</strain>
    </source>
</reference>
<name>A0A9W8E418_9FUNG</name>
<evidence type="ECO:0000256" key="1">
    <source>
        <dbReference type="SAM" id="MobiDB-lite"/>
    </source>
</evidence>
<feature type="region of interest" description="Disordered" evidence="1">
    <location>
        <begin position="1"/>
        <end position="129"/>
    </location>
</feature>
<sequence length="152" mass="16614">EPVPTGPTAEATGDSLPNSESDEGEAPEPAQTKSEDDDSEGVDLSPQADKKRVHSSESKAHKAERDDTTPRKPKRSKKDTDSSKSYDKQNDKAKRNTKGCPPEAKVSSGNNNTDPASLHPSWEAKRLQREQQKLALKESSKTKNTKIVFDGE</sequence>
<protein>
    <recommendedName>
        <fullName evidence="4">Bud22 domain-containing protein</fullName>
    </recommendedName>
</protein>
<proteinExistence type="predicted"/>
<feature type="non-terminal residue" evidence="2">
    <location>
        <position position="1"/>
    </location>
</feature>
<dbReference type="OrthoDB" id="2129696at2759"/>
<evidence type="ECO:0000313" key="3">
    <source>
        <dbReference type="Proteomes" id="UP001150925"/>
    </source>
</evidence>
<evidence type="ECO:0000313" key="2">
    <source>
        <dbReference type="EMBL" id="KAJ1968380.1"/>
    </source>
</evidence>
<feature type="compositionally biased region" description="Basic and acidic residues" evidence="1">
    <location>
        <begin position="78"/>
        <end position="94"/>
    </location>
</feature>
<dbReference type="Proteomes" id="UP001150925">
    <property type="component" value="Unassembled WGS sequence"/>
</dbReference>
<organism evidence="2 3">
    <name type="scientific">Dispira parvispora</name>
    <dbReference type="NCBI Taxonomy" id="1520584"/>
    <lineage>
        <taxon>Eukaryota</taxon>
        <taxon>Fungi</taxon>
        <taxon>Fungi incertae sedis</taxon>
        <taxon>Zoopagomycota</taxon>
        <taxon>Kickxellomycotina</taxon>
        <taxon>Dimargaritomycetes</taxon>
        <taxon>Dimargaritales</taxon>
        <taxon>Dimargaritaceae</taxon>
        <taxon>Dispira</taxon>
    </lineage>
</organism>
<comment type="caution">
    <text evidence="2">The sequence shown here is derived from an EMBL/GenBank/DDBJ whole genome shotgun (WGS) entry which is preliminary data.</text>
</comment>
<accession>A0A9W8E418</accession>
<feature type="compositionally biased region" description="Basic and acidic residues" evidence="1">
    <location>
        <begin position="48"/>
        <end position="70"/>
    </location>
</feature>
<dbReference type="EMBL" id="JANBPY010000191">
    <property type="protein sequence ID" value="KAJ1968380.1"/>
    <property type="molecule type" value="Genomic_DNA"/>
</dbReference>
<dbReference type="AlphaFoldDB" id="A0A9W8E418"/>
<keyword evidence="3" id="KW-1185">Reference proteome</keyword>